<accession>A0A9P4W6H8</accession>
<dbReference type="PANTHER" id="PTHR10544">
    <property type="entry name" value="60S RIBOSOMAL PROTEIN L28"/>
    <property type="match status" value="1"/>
</dbReference>
<dbReference type="GO" id="GO:0005840">
    <property type="term" value="C:ribosome"/>
    <property type="evidence" value="ECO:0007669"/>
    <property type="project" value="UniProtKB-KW"/>
</dbReference>
<evidence type="ECO:0000313" key="6">
    <source>
        <dbReference type="Proteomes" id="UP000801428"/>
    </source>
</evidence>
<dbReference type="Proteomes" id="UP000801428">
    <property type="component" value="Unassembled WGS sequence"/>
</dbReference>
<dbReference type="GO" id="GO:1990904">
    <property type="term" value="C:ribonucleoprotein complex"/>
    <property type="evidence" value="ECO:0007669"/>
    <property type="project" value="UniProtKB-KW"/>
</dbReference>
<evidence type="ECO:0000256" key="1">
    <source>
        <dbReference type="ARBA" id="ARBA00007926"/>
    </source>
</evidence>
<comment type="similarity">
    <text evidence="1">Belongs to the eukaryotic ribosomal protein eL28 family.</text>
</comment>
<dbReference type="InterPro" id="IPR029004">
    <property type="entry name" value="Ribosomal_eL28/Mak16"/>
</dbReference>
<reference evidence="5" key="1">
    <citation type="submission" date="2019-04" db="EMBL/GenBank/DDBJ databases">
        <title>Sequencing of skin fungus with MAO and IRED activity.</title>
        <authorList>
            <person name="Marsaioli A.J."/>
            <person name="Bonatto J.M.C."/>
            <person name="Reis Junior O."/>
        </authorList>
    </citation>
    <scope>NUCLEOTIDE SEQUENCE</scope>
    <source>
        <strain evidence="5">30M1</strain>
    </source>
</reference>
<dbReference type="EMBL" id="SWKU01000039">
    <property type="protein sequence ID" value="KAF2994591.1"/>
    <property type="molecule type" value="Genomic_DNA"/>
</dbReference>
<evidence type="ECO:0000259" key="4">
    <source>
        <dbReference type="Pfam" id="PF01778"/>
    </source>
</evidence>
<dbReference type="InterPro" id="IPR002672">
    <property type="entry name" value="Ribosomal_eL28"/>
</dbReference>
<gene>
    <name evidence="5" type="ORF">E8E13_001788</name>
</gene>
<comment type="caution">
    <text evidence="5">The sequence shown here is derived from an EMBL/GenBank/DDBJ whole genome shotgun (WGS) entry which is preliminary data.</text>
</comment>
<dbReference type="GO" id="GO:0006412">
    <property type="term" value="P:translation"/>
    <property type="evidence" value="ECO:0007669"/>
    <property type="project" value="InterPro"/>
</dbReference>
<evidence type="ECO:0000313" key="5">
    <source>
        <dbReference type="EMBL" id="KAF2994591.1"/>
    </source>
</evidence>
<evidence type="ECO:0000256" key="2">
    <source>
        <dbReference type="ARBA" id="ARBA00022980"/>
    </source>
</evidence>
<dbReference type="GO" id="GO:0003735">
    <property type="term" value="F:structural constituent of ribosome"/>
    <property type="evidence" value="ECO:0007669"/>
    <property type="project" value="InterPro"/>
</dbReference>
<feature type="domain" description="Ribosomal eL28/Mak16" evidence="4">
    <location>
        <begin position="9"/>
        <end position="125"/>
    </location>
</feature>
<keyword evidence="3" id="KW-0687">Ribonucleoprotein</keyword>
<dbReference type="Pfam" id="PF01778">
    <property type="entry name" value="Ribosomal_L28e"/>
    <property type="match status" value="1"/>
</dbReference>
<keyword evidence="6" id="KW-1185">Reference proteome</keyword>
<dbReference type="Gene3D" id="3.30.390.110">
    <property type="match status" value="1"/>
</dbReference>
<organism evidence="5 6">
    <name type="scientific">Curvularia kusanoi</name>
    <name type="common">Cochliobolus kusanoi</name>
    <dbReference type="NCBI Taxonomy" id="90978"/>
    <lineage>
        <taxon>Eukaryota</taxon>
        <taxon>Fungi</taxon>
        <taxon>Dikarya</taxon>
        <taxon>Ascomycota</taxon>
        <taxon>Pezizomycotina</taxon>
        <taxon>Dothideomycetes</taxon>
        <taxon>Pleosporomycetidae</taxon>
        <taxon>Pleosporales</taxon>
        <taxon>Pleosporineae</taxon>
        <taxon>Pleosporaceae</taxon>
        <taxon>Curvularia</taxon>
    </lineage>
</organism>
<name>A0A9P4W6H8_CURKU</name>
<dbReference type="OrthoDB" id="338850at2759"/>
<sequence>MAATISHDLAWTITKGHSATLVKRANGVQFSRDPLNLRNVYSRKNEGQIAEKAIGVNATENGAIQLLVKKADKHHQPATSTQTTTFSAAKGSRKLYSAIVNSTAKRNYRPDLRKDAVARASAIRKAAKPVKASPAQKLRGAKALKAVEASA</sequence>
<evidence type="ECO:0000256" key="3">
    <source>
        <dbReference type="ARBA" id="ARBA00023274"/>
    </source>
</evidence>
<proteinExistence type="inferred from homology"/>
<keyword evidence="2" id="KW-0689">Ribosomal protein</keyword>
<dbReference type="AlphaFoldDB" id="A0A9P4W6H8"/>
<protein>
    <recommendedName>
        <fullName evidence="4">Ribosomal eL28/Mak16 domain-containing protein</fullName>
    </recommendedName>
</protein>